<protein>
    <submittedName>
        <fullName evidence="1">Uncharacterized protein</fullName>
    </submittedName>
</protein>
<reference evidence="1" key="2">
    <citation type="submission" date="2021-01" db="EMBL/GenBank/DDBJ databases">
        <authorList>
            <person name="Schikora-Tamarit M.A."/>
        </authorList>
    </citation>
    <scope>NUCLEOTIDE SEQUENCE</scope>
    <source>
        <strain evidence="1">CBS2887</strain>
    </source>
</reference>
<evidence type="ECO:0000313" key="1">
    <source>
        <dbReference type="EMBL" id="KAH3685108.1"/>
    </source>
</evidence>
<organism evidence="1 2">
    <name type="scientific">Wickerhamomyces pijperi</name>
    <name type="common">Yeast</name>
    <name type="synonym">Pichia pijperi</name>
    <dbReference type="NCBI Taxonomy" id="599730"/>
    <lineage>
        <taxon>Eukaryota</taxon>
        <taxon>Fungi</taxon>
        <taxon>Dikarya</taxon>
        <taxon>Ascomycota</taxon>
        <taxon>Saccharomycotina</taxon>
        <taxon>Saccharomycetes</taxon>
        <taxon>Phaffomycetales</taxon>
        <taxon>Wickerhamomycetaceae</taxon>
        <taxon>Wickerhamomyces</taxon>
    </lineage>
</organism>
<gene>
    <name evidence="1" type="ORF">WICPIJ_003928</name>
</gene>
<proteinExistence type="predicted"/>
<comment type="caution">
    <text evidence="1">The sequence shown here is derived from an EMBL/GenBank/DDBJ whole genome shotgun (WGS) entry which is preliminary data.</text>
</comment>
<dbReference type="Proteomes" id="UP000774326">
    <property type="component" value="Unassembled WGS sequence"/>
</dbReference>
<keyword evidence="2" id="KW-1185">Reference proteome</keyword>
<sequence length="109" mass="11797">MEHPATDKRHDNGLDVKRDQCCPITQCELDCTTSLCLDLMECSLDRAVFATTGFVAGSCDGSGLLLLCWLVGSPIFGIPGDLELPVSFPMFCSGINSDTINDMVSRVYT</sequence>
<accession>A0A9P8Q6N7</accession>
<reference evidence="1" key="1">
    <citation type="journal article" date="2021" name="Open Biol.">
        <title>Shared evolutionary footprints suggest mitochondrial oxidative damage underlies multiple complex I losses in fungi.</title>
        <authorList>
            <person name="Schikora-Tamarit M.A."/>
            <person name="Marcet-Houben M."/>
            <person name="Nosek J."/>
            <person name="Gabaldon T."/>
        </authorList>
    </citation>
    <scope>NUCLEOTIDE SEQUENCE</scope>
    <source>
        <strain evidence="1">CBS2887</strain>
    </source>
</reference>
<evidence type="ECO:0000313" key="2">
    <source>
        <dbReference type="Proteomes" id="UP000774326"/>
    </source>
</evidence>
<name>A0A9P8Q6N7_WICPI</name>
<dbReference type="EMBL" id="JAEUBG010002157">
    <property type="protein sequence ID" value="KAH3685108.1"/>
    <property type="molecule type" value="Genomic_DNA"/>
</dbReference>
<dbReference type="AlphaFoldDB" id="A0A9P8Q6N7"/>